<gene>
    <name evidence="4" type="ORF">N869_13295</name>
</gene>
<organism evidence="4 5">
    <name type="scientific">Cellulomonas bogoriensis 69B4 = DSM 16987</name>
    <dbReference type="NCBI Taxonomy" id="1386082"/>
    <lineage>
        <taxon>Bacteria</taxon>
        <taxon>Bacillati</taxon>
        <taxon>Actinomycetota</taxon>
        <taxon>Actinomycetes</taxon>
        <taxon>Micrococcales</taxon>
        <taxon>Cellulomonadaceae</taxon>
        <taxon>Cellulomonas</taxon>
    </lineage>
</organism>
<dbReference type="InterPro" id="IPR049082">
    <property type="entry name" value="T7SS_signal"/>
</dbReference>
<evidence type="ECO:0000259" key="3">
    <source>
        <dbReference type="Pfam" id="PF21725"/>
    </source>
</evidence>
<feature type="coiled-coil region" evidence="1">
    <location>
        <begin position="83"/>
        <end position="110"/>
    </location>
</feature>
<keyword evidence="1" id="KW-0175">Coiled coil</keyword>
<feature type="region of interest" description="Disordered" evidence="2">
    <location>
        <begin position="440"/>
        <end position="468"/>
    </location>
</feature>
<evidence type="ECO:0000313" key="5">
    <source>
        <dbReference type="Proteomes" id="UP000054314"/>
    </source>
</evidence>
<accession>A0A0A0C017</accession>
<comment type="caution">
    <text evidence="4">The sequence shown here is derived from an EMBL/GenBank/DDBJ whole genome shotgun (WGS) entry which is preliminary data.</text>
</comment>
<protein>
    <recommendedName>
        <fullName evidence="3">Putative T7SS secretion signal domain-containing protein</fullName>
    </recommendedName>
</protein>
<sequence>MGGGPGLTMPTFTITGEPVEVRAASQLLEAQATVFGDAAAALERLTTEGWTGRAADRFRDVLRTEPRRWSDAADGFSAAAGAYERFATVLEAAQRAAEAARAEYERGERQTALDRAAWERDLARRQDEAMSTWGTAIVPVGFMDFVDTGTAIRAQAVAAYDAAVSQVDAAAASCADQVRAACEAAPDRRNWAESGLAFLGGVVHGAGESLWGLVTLTPLAPISMIEDVWALTTGRLTAEELIARHRLAAEVPGQLMDALRADPWEFGKQMGRALLDLDTWADDPGRALGRLLPDAIATVLTAGTGGAALRGLRLGDDALDAAGDLARLSRSADGPPVPTPTSVALANGAQHTVAYAVDQLDLTRSSRNVIDRFLADPAVFSRHGEAQWTRDDLVRAIVDTPVSDLTPAQRAVIMELNDRLPPPTRDDIVQKVLTPDQARQLLDPEPGADPTRISGSVARAEDVASYSTPQKLGDALRLDYDGGRTFPPDRASDMVIRWRVGDDAPEVSRFRDMGGSGSTDGWGNPYTGNGFTKSPELVPEYRFGEPVRMERGAEMWEVQADGTQRLRAVLGSSGWERVL</sequence>
<reference evidence="4 5" key="1">
    <citation type="submission" date="2013-08" db="EMBL/GenBank/DDBJ databases">
        <title>Genome sequencing of Cellulomonas bogoriensis 69B4.</title>
        <authorList>
            <person name="Chen F."/>
            <person name="Li Y."/>
            <person name="Wang G."/>
        </authorList>
    </citation>
    <scope>NUCLEOTIDE SEQUENCE [LARGE SCALE GENOMIC DNA]</scope>
    <source>
        <strain evidence="4 5">69B4</strain>
    </source>
</reference>
<feature type="domain" description="Putative T7SS secretion signal" evidence="3">
    <location>
        <begin position="14"/>
        <end position="187"/>
    </location>
</feature>
<dbReference type="Pfam" id="PF21725">
    <property type="entry name" value="T7SS_signal"/>
    <property type="match status" value="1"/>
</dbReference>
<name>A0A0A0C017_9CELL</name>
<proteinExistence type="predicted"/>
<feature type="region of interest" description="Disordered" evidence="2">
    <location>
        <begin position="510"/>
        <end position="533"/>
    </location>
</feature>
<evidence type="ECO:0000256" key="1">
    <source>
        <dbReference type="SAM" id="Coils"/>
    </source>
</evidence>
<dbReference type="EMBL" id="AXCZ01000037">
    <property type="protein sequence ID" value="KGM13545.1"/>
    <property type="molecule type" value="Genomic_DNA"/>
</dbReference>
<evidence type="ECO:0000313" key="4">
    <source>
        <dbReference type="EMBL" id="KGM13545.1"/>
    </source>
</evidence>
<dbReference type="AlphaFoldDB" id="A0A0A0C017"/>
<keyword evidence="5" id="KW-1185">Reference proteome</keyword>
<dbReference type="Proteomes" id="UP000054314">
    <property type="component" value="Unassembled WGS sequence"/>
</dbReference>
<evidence type="ECO:0000256" key="2">
    <source>
        <dbReference type="SAM" id="MobiDB-lite"/>
    </source>
</evidence>